<keyword evidence="3" id="KW-1185">Reference proteome</keyword>
<accession>A0ABR0N5I0</accession>
<evidence type="ECO:0000256" key="1">
    <source>
        <dbReference type="SAM" id="MobiDB-lite"/>
    </source>
</evidence>
<comment type="caution">
    <text evidence="2">The sequence shown here is derived from an EMBL/GenBank/DDBJ whole genome shotgun (WGS) entry which is preliminary data.</text>
</comment>
<reference evidence="2 3" key="1">
    <citation type="submission" date="2023-03" db="EMBL/GenBank/DDBJ databases">
        <title>WGS of Gossypium arboreum.</title>
        <authorList>
            <person name="Yu D."/>
        </authorList>
    </citation>
    <scope>NUCLEOTIDE SEQUENCE [LARGE SCALE GENOMIC DNA]</scope>
    <source>
        <tissue evidence="2">Leaf</tissue>
    </source>
</reference>
<gene>
    <name evidence="2" type="ORF">PVK06_040450</name>
</gene>
<dbReference type="EMBL" id="JARKNE010000011">
    <property type="protein sequence ID" value="KAK5785831.1"/>
    <property type="molecule type" value="Genomic_DNA"/>
</dbReference>
<dbReference type="Proteomes" id="UP001358586">
    <property type="component" value="Chromosome 11"/>
</dbReference>
<protein>
    <submittedName>
        <fullName evidence="2">Uncharacterized protein</fullName>
    </submittedName>
</protein>
<sequence length="156" mass="17724">MTSQLPKVRGDWAILKGFLTSIVRASVTDLGFLPAQPMTLEAGFHLPLHFFFYHLLDEYGHAQVIGGPFDAQRVNFYALSHLTGAHRNFDIHPSRATWKEFVEEWKNSSRLYFAYITTETSAAPITRCEGNDNIEVEEEEEEEKDLADLDDSNANS</sequence>
<name>A0ABR0N5I0_GOSAR</name>
<evidence type="ECO:0000313" key="2">
    <source>
        <dbReference type="EMBL" id="KAK5785831.1"/>
    </source>
</evidence>
<organism evidence="2 3">
    <name type="scientific">Gossypium arboreum</name>
    <name type="common">Tree cotton</name>
    <name type="synonym">Gossypium nanking</name>
    <dbReference type="NCBI Taxonomy" id="29729"/>
    <lineage>
        <taxon>Eukaryota</taxon>
        <taxon>Viridiplantae</taxon>
        <taxon>Streptophyta</taxon>
        <taxon>Embryophyta</taxon>
        <taxon>Tracheophyta</taxon>
        <taxon>Spermatophyta</taxon>
        <taxon>Magnoliopsida</taxon>
        <taxon>eudicotyledons</taxon>
        <taxon>Gunneridae</taxon>
        <taxon>Pentapetalae</taxon>
        <taxon>rosids</taxon>
        <taxon>malvids</taxon>
        <taxon>Malvales</taxon>
        <taxon>Malvaceae</taxon>
        <taxon>Malvoideae</taxon>
        <taxon>Gossypium</taxon>
    </lineage>
</organism>
<feature type="region of interest" description="Disordered" evidence="1">
    <location>
        <begin position="136"/>
        <end position="156"/>
    </location>
</feature>
<evidence type="ECO:0000313" key="3">
    <source>
        <dbReference type="Proteomes" id="UP001358586"/>
    </source>
</evidence>
<proteinExistence type="predicted"/>